<evidence type="ECO:0000259" key="3">
    <source>
        <dbReference type="Pfam" id="PF00248"/>
    </source>
</evidence>
<organism evidence="4 5">
    <name type="scientific">Mycena citricolor</name>
    <dbReference type="NCBI Taxonomy" id="2018698"/>
    <lineage>
        <taxon>Eukaryota</taxon>
        <taxon>Fungi</taxon>
        <taxon>Dikarya</taxon>
        <taxon>Basidiomycota</taxon>
        <taxon>Agaricomycotina</taxon>
        <taxon>Agaricomycetes</taxon>
        <taxon>Agaricomycetidae</taxon>
        <taxon>Agaricales</taxon>
        <taxon>Marasmiineae</taxon>
        <taxon>Mycenaceae</taxon>
        <taxon>Mycena</taxon>
    </lineage>
</organism>
<keyword evidence="1" id="KW-0521">NADP</keyword>
<reference evidence="4" key="1">
    <citation type="submission" date="2023-11" db="EMBL/GenBank/DDBJ databases">
        <authorList>
            <person name="De Vega J J."/>
            <person name="De Vega J J."/>
        </authorList>
    </citation>
    <scope>NUCLEOTIDE SEQUENCE</scope>
</reference>
<dbReference type="Proteomes" id="UP001295794">
    <property type="component" value="Unassembled WGS sequence"/>
</dbReference>
<dbReference type="InterPro" id="IPR023210">
    <property type="entry name" value="NADP_OxRdtase_dom"/>
</dbReference>
<feature type="domain" description="NADP-dependent oxidoreductase" evidence="3">
    <location>
        <begin position="30"/>
        <end position="102"/>
    </location>
</feature>
<accession>A0AAD2HS84</accession>
<evidence type="ECO:0000256" key="2">
    <source>
        <dbReference type="ARBA" id="ARBA00038157"/>
    </source>
</evidence>
<name>A0AAD2HS84_9AGAR</name>
<dbReference type="PANTHER" id="PTHR43364:SF7">
    <property type="entry name" value="NADP-DEPENDENT OXIDOREDUCTASE DOMAIN-CONTAINING PROTEIN-RELATED"/>
    <property type="match status" value="1"/>
</dbReference>
<evidence type="ECO:0000313" key="5">
    <source>
        <dbReference type="Proteomes" id="UP001295794"/>
    </source>
</evidence>
<dbReference type="AlphaFoldDB" id="A0AAD2HS84"/>
<dbReference type="Gene3D" id="3.20.20.100">
    <property type="entry name" value="NADP-dependent oxidoreductase domain"/>
    <property type="match status" value="1"/>
</dbReference>
<comment type="similarity">
    <text evidence="2">Belongs to the aldo/keto reductase family. Aldo/keto reductase 2 subfamily.</text>
</comment>
<dbReference type="InterPro" id="IPR036812">
    <property type="entry name" value="NAD(P)_OxRdtase_dom_sf"/>
</dbReference>
<protein>
    <recommendedName>
        <fullName evidence="3">NADP-dependent oxidoreductase domain-containing protein</fullName>
    </recommendedName>
</protein>
<sequence>MSFLDRPAAPPTKLGVYRILSPNAGVRVSPLQLGAGSISDQWHKLGMGAMDKTASFKLLDAYFDAGGNFIDTANAYQDETSEMFIGEWMEQRGIRDQIVLSTEP</sequence>
<dbReference type="Pfam" id="PF00248">
    <property type="entry name" value="Aldo_ket_red"/>
    <property type="match status" value="1"/>
</dbReference>
<keyword evidence="5" id="KW-1185">Reference proteome</keyword>
<dbReference type="EMBL" id="CAVNYO010000444">
    <property type="protein sequence ID" value="CAK5281181.1"/>
    <property type="molecule type" value="Genomic_DNA"/>
</dbReference>
<proteinExistence type="inferred from homology"/>
<dbReference type="SUPFAM" id="SSF51430">
    <property type="entry name" value="NAD(P)-linked oxidoreductase"/>
    <property type="match status" value="1"/>
</dbReference>
<gene>
    <name evidence="4" type="ORF">MYCIT1_LOCUS32103</name>
</gene>
<dbReference type="PANTHER" id="PTHR43364">
    <property type="entry name" value="NADH-SPECIFIC METHYLGLYOXAL REDUCTASE-RELATED"/>
    <property type="match status" value="1"/>
</dbReference>
<comment type="caution">
    <text evidence="4">The sequence shown here is derived from an EMBL/GenBank/DDBJ whole genome shotgun (WGS) entry which is preliminary data.</text>
</comment>
<dbReference type="InterPro" id="IPR050523">
    <property type="entry name" value="AKR_Detox_Biosynth"/>
</dbReference>
<evidence type="ECO:0000256" key="1">
    <source>
        <dbReference type="ARBA" id="ARBA00022857"/>
    </source>
</evidence>
<evidence type="ECO:0000313" key="4">
    <source>
        <dbReference type="EMBL" id="CAK5281181.1"/>
    </source>
</evidence>